<evidence type="ECO:0000313" key="1">
    <source>
        <dbReference type="EMBL" id="MDQ9169542.1"/>
    </source>
</evidence>
<keyword evidence="2" id="KW-1185">Reference proteome</keyword>
<evidence type="ECO:0000313" key="2">
    <source>
        <dbReference type="Proteomes" id="UP001225596"/>
    </source>
</evidence>
<name>A0ABU1BKY8_9BURK</name>
<organism evidence="1 2">
    <name type="scientific">Keguizhuia sedimenti</name>
    <dbReference type="NCBI Taxonomy" id="3064264"/>
    <lineage>
        <taxon>Bacteria</taxon>
        <taxon>Pseudomonadati</taxon>
        <taxon>Pseudomonadota</taxon>
        <taxon>Betaproteobacteria</taxon>
        <taxon>Burkholderiales</taxon>
        <taxon>Oxalobacteraceae</taxon>
        <taxon>Keguizhuia</taxon>
    </lineage>
</organism>
<gene>
    <name evidence="1" type="ORF">Q8A64_03860</name>
</gene>
<accession>A0ABU1BKY8</accession>
<dbReference type="EMBL" id="JAUYVH010000001">
    <property type="protein sequence ID" value="MDQ9169542.1"/>
    <property type="molecule type" value="Genomic_DNA"/>
</dbReference>
<protein>
    <submittedName>
        <fullName evidence="1">Uncharacterized protein</fullName>
    </submittedName>
</protein>
<dbReference type="Proteomes" id="UP001225596">
    <property type="component" value="Unassembled WGS sequence"/>
</dbReference>
<comment type="caution">
    <text evidence="1">The sequence shown here is derived from an EMBL/GenBank/DDBJ whole genome shotgun (WGS) entry which is preliminary data.</text>
</comment>
<reference evidence="1 2" key="1">
    <citation type="submission" date="2023-08" db="EMBL/GenBank/DDBJ databases">
        <title>Oxalobacteraceae gen .nov., isolated from river sludge outside the plant.</title>
        <authorList>
            <person name="Zhao S.Y."/>
        </authorList>
    </citation>
    <scope>NUCLEOTIDE SEQUENCE [LARGE SCALE GENOMIC DNA]</scope>
    <source>
        <strain evidence="1 2">R-40</strain>
    </source>
</reference>
<proteinExistence type="predicted"/>
<sequence length="65" mass="7038">MADSRSHADQYVLGAFLGKLGETHAKITHRLFDGNAGRAAGSERNQVILEMEGQPSVEISFCGVY</sequence>
<dbReference type="RefSeq" id="WP_338435443.1">
    <property type="nucleotide sequence ID" value="NZ_JAUYVH010000001.1"/>
</dbReference>